<dbReference type="Proteomes" id="UP000295008">
    <property type="component" value="Unassembled WGS sequence"/>
</dbReference>
<evidence type="ECO:0000259" key="5">
    <source>
        <dbReference type="Pfam" id="PF02702"/>
    </source>
</evidence>
<dbReference type="InterPro" id="IPR014729">
    <property type="entry name" value="Rossmann-like_a/b/a_fold"/>
</dbReference>
<dbReference type="InterPro" id="IPR003852">
    <property type="entry name" value="Sig_transdc_His_kinase_KdpD_N"/>
</dbReference>
<evidence type="ECO:0000313" key="7">
    <source>
        <dbReference type="Proteomes" id="UP000295008"/>
    </source>
</evidence>
<dbReference type="GO" id="GO:0000155">
    <property type="term" value="F:phosphorelay sensor kinase activity"/>
    <property type="evidence" value="ECO:0007669"/>
    <property type="project" value="InterPro"/>
</dbReference>
<dbReference type="Gene3D" id="3.40.50.300">
    <property type="entry name" value="P-loop containing nucleotide triphosphate hydrolases"/>
    <property type="match status" value="1"/>
</dbReference>
<gene>
    <name evidence="6" type="ORF">EDC14_1001114</name>
</gene>
<dbReference type="OrthoDB" id="9806130at2"/>
<dbReference type="Pfam" id="PF00582">
    <property type="entry name" value="Usp"/>
    <property type="match status" value="1"/>
</dbReference>
<dbReference type="CDD" id="cd01987">
    <property type="entry name" value="USP_KdpD-like"/>
    <property type="match status" value="1"/>
</dbReference>
<feature type="domain" description="Signal transduction histidine kinase osmosensitive K+ channel sensor N-terminal" evidence="5">
    <location>
        <begin position="12"/>
        <end position="218"/>
    </location>
</feature>
<dbReference type="AlphaFoldDB" id="A0A4R1SBF5"/>
<name>A0A4R1SBF5_HYDET</name>
<dbReference type="InterPro" id="IPR027417">
    <property type="entry name" value="P-loop_NTPase"/>
</dbReference>
<comment type="caution">
    <text evidence="6">The sequence shown here is derived from an EMBL/GenBank/DDBJ whole genome shotgun (WGS) entry which is preliminary data.</text>
</comment>
<keyword evidence="3" id="KW-0902">Two-component regulatory system</keyword>
<evidence type="ECO:0000313" key="6">
    <source>
        <dbReference type="EMBL" id="TCL76831.1"/>
    </source>
</evidence>
<organism evidence="6 7">
    <name type="scientific">Hydrogenispora ethanolica</name>
    <dbReference type="NCBI Taxonomy" id="1082276"/>
    <lineage>
        <taxon>Bacteria</taxon>
        <taxon>Bacillati</taxon>
        <taxon>Bacillota</taxon>
        <taxon>Hydrogenispora</taxon>
    </lineage>
</organism>
<dbReference type="InterPro" id="IPR052023">
    <property type="entry name" value="Histidine_kinase_KdpD"/>
</dbReference>
<dbReference type="SUPFAM" id="SSF52402">
    <property type="entry name" value="Adenine nucleotide alpha hydrolases-like"/>
    <property type="match status" value="1"/>
</dbReference>
<dbReference type="Gene3D" id="3.40.50.620">
    <property type="entry name" value="HUPs"/>
    <property type="match status" value="1"/>
</dbReference>
<keyword evidence="7" id="KW-1185">Reference proteome</keyword>
<evidence type="ECO:0000259" key="4">
    <source>
        <dbReference type="Pfam" id="PF00582"/>
    </source>
</evidence>
<dbReference type="RefSeq" id="WP_132012231.1">
    <property type="nucleotide sequence ID" value="NZ_SLUN01000001.1"/>
</dbReference>
<keyword evidence="2 6" id="KW-0418">Kinase</keyword>
<evidence type="ECO:0000256" key="2">
    <source>
        <dbReference type="ARBA" id="ARBA00022777"/>
    </source>
</evidence>
<protein>
    <submittedName>
        <fullName evidence="6">Two-component system sensor histidine kinase KdpD</fullName>
    </submittedName>
</protein>
<proteinExistence type="predicted"/>
<feature type="domain" description="UspA" evidence="4">
    <location>
        <begin position="240"/>
        <end position="358"/>
    </location>
</feature>
<accession>A0A4R1SBF5</accession>
<reference evidence="6 7" key="1">
    <citation type="submission" date="2019-03" db="EMBL/GenBank/DDBJ databases">
        <title>Genomic Encyclopedia of Type Strains, Phase IV (KMG-IV): sequencing the most valuable type-strain genomes for metagenomic binning, comparative biology and taxonomic classification.</title>
        <authorList>
            <person name="Goeker M."/>
        </authorList>
    </citation>
    <scope>NUCLEOTIDE SEQUENCE [LARGE SCALE GENOMIC DNA]</scope>
    <source>
        <strain evidence="6 7">LX-B</strain>
    </source>
</reference>
<dbReference type="GO" id="GO:0005886">
    <property type="term" value="C:plasma membrane"/>
    <property type="evidence" value="ECO:0007669"/>
    <property type="project" value="TreeGrafter"/>
</dbReference>
<keyword evidence="1" id="KW-0808">Transferase</keyword>
<evidence type="ECO:0000256" key="1">
    <source>
        <dbReference type="ARBA" id="ARBA00022679"/>
    </source>
</evidence>
<dbReference type="InterPro" id="IPR006016">
    <property type="entry name" value="UspA"/>
</dbReference>
<dbReference type="EMBL" id="SLUN01000001">
    <property type="protein sequence ID" value="TCL76831.1"/>
    <property type="molecule type" value="Genomic_DNA"/>
</dbReference>
<dbReference type="PANTHER" id="PTHR45569">
    <property type="entry name" value="SENSOR PROTEIN KDPD"/>
    <property type="match status" value="1"/>
</dbReference>
<evidence type="ECO:0000256" key="3">
    <source>
        <dbReference type="ARBA" id="ARBA00023012"/>
    </source>
</evidence>
<sequence>MNQREAGAAPGRGKLKIFIGYAPGVGKTCAMLNEAQRRAERGQDVVVGYVETHGRPETAAQIGGLEVLDRLRLEHEGTVLEELDSAALLARGPELAVIDDLAHPSAPGARHARRYEDVLELLDQGISVLTTLDIGQLESLNDVVREITGLTVAETVPDRIVDAAAAVVVDITPDALLNRLQRGAIYPLERISPAVKNFFRPGNLNALRELALRHAAEEADEDLEAYLAEQGIRANWQAAERVMVCIAAGPTAKMLIRRGARIAKRYRCEWLVVYVECTHRFAPPLTPGDRERLEGHFKLARQLGAEIVVLRGQSVSAALAGLAQERHVTQIVIGHSRRSGLQTLLRGSTIYKLLRQVSDVAVHVIPTAGREG</sequence>
<dbReference type="Pfam" id="PF02702">
    <property type="entry name" value="KdpD"/>
    <property type="match status" value="1"/>
</dbReference>
<dbReference type="PANTHER" id="PTHR45569:SF1">
    <property type="entry name" value="SENSOR PROTEIN KDPD"/>
    <property type="match status" value="1"/>
</dbReference>